<dbReference type="PANTHER" id="PTHR42685:SF22">
    <property type="entry name" value="CONDITIONED MEDIUM FACTOR RECEPTOR 1"/>
    <property type="match status" value="1"/>
</dbReference>
<reference evidence="2 3" key="1">
    <citation type="submission" date="2023-07" db="EMBL/GenBank/DDBJ databases">
        <title>Sequencing the genomes of 1000 actinobacteria strains.</title>
        <authorList>
            <person name="Klenk H.-P."/>
        </authorList>
    </citation>
    <scope>NUCLEOTIDE SEQUENCE [LARGE SCALE GENOMIC DNA]</scope>
    <source>
        <strain evidence="2 3">DSM 44388</strain>
    </source>
</reference>
<dbReference type="SUPFAM" id="SSF51905">
    <property type="entry name" value="FAD/NAD(P)-binding domain"/>
    <property type="match status" value="1"/>
</dbReference>
<feature type="domain" description="FAD-binding" evidence="1">
    <location>
        <begin position="5"/>
        <end position="300"/>
    </location>
</feature>
<evidence type="ECO:0000313" key="3">
    <source>
        <dbReference type="Proteomes" id="UP001235712"/>
    </source>
</evidence>
<gene>
    <name evidence="2" type="ORF">J2S57_000873</name>
</gene>
<proteinExistence type="predicted"/>
<dbReference type="RefSeq" id="WP_307238585.1">
    <property type="nucleotide sequence ID" value="NZ_JAUSQZ010000001.1"/>
</dbReference>
<dbReference type="Gene3D" id="3.50.50.60">
    <property type="entry name" value="FAD/NAD(P)-binding domain"/>
    <property type="match status" value="1"/>
</dbReference>
<dbReference type="InterPro" id="IPR036188">
    <property type="entry name" value="FAD/NAD-bd_sf"/>
</dbReference>
<name>A0ABT9NXH3_9ACTN</name>
<keyword evidence="3" id="KW-1185">Reference proteome</keyword>
<dbReference type="Pfam" id="PF01494">
    <property type="entry name" value="FAD_binding_3"/>
    <property type="match status" value="1"/>
</dbReference>
<evidence type="ECO:0000259" key="1">
    <source>
        <dbReference type="Pfam" id="PF01494"/>
    </source>
</evidence>
<accession>A0ABT9NXH3</accession>
<dbReference type="EMBL" id="JAUSQZ010000001">
    <property type="protein sequence ID" value="MDP9825124.1"/>
    <property type="molecule type" value="Genomic_DNA"/>
</dbReference>
<dbReference type="InterPro" id="IPR050407">
    <property type="entry name" value="Geranylgeranyl_reductase"/>
</dbReference>
<organism evidence="2 3">
    <name type="scientific">Kineosporia succinea</name>
    <dbReference type="NCBI Taxonomy" id="84632"/>
    <lineage>
        <taxon>Bacteria</taxon>
        <taxon>Bacillati</taxon>
        <taxon>Actinomycetota</taxon>
        <taxon>Actinomycetes</taxon>
        <taxon>Kineosporiales</taxon>
        <taxon>Kineosporiaceae</taxon>
        <taxon>Kineosporia</taxon>
    </lineage>
</organism>
<dbReference type="InterPro" id="IPR002938">
    <property type="entry name" value="FAD-bd"/>
</dbReference>
<dbReference type="Proteomes" id="UP001235712">
    <property type="component" value="Unassembled WGS sequence"/>
</dbReference>
<dbReference type="PANTHER" id="PTHR42685">
    <property type="entry name" value="GERANYLGERANYL DIPHOSPHATE REDUCTASE"/>
    <property type="match status" value="1"/>
</dbReference>
<protein>
    <submittedName>
        <fullName evidence="2">Geranylgeranyl reductase family protein</fullName>
    </submittedName>
</protein>
<evidence type="ECO:0000313" key="2">
    <source>
        <dbReference type="EMBL" id="MDP9825124.1"/>
    </source>
</evidence>
<sequence>MSEIADVLVVGAGPAGASAALAALRQNPEADVRLLDLADFPRDKACGDGIAPHALTELERLGVPRAEITRGHGPIRTLDLRSPAGVRLEAHPHDAMHVIPRTVFDARLVQAARAKGATLVKHRARHLKTHDGYVSVDGEHAGRTLIVADGANSTLRRALDIPRNGDQHLAVAIRGYAPERPTDHVEPTQLITMQDSWPAYAWSFPLADGSGTANIGYGRLRSQLRTRHDATHPGPEAAGRQDLEDELERLLPGQPAEGLRAHHLPLSTWRPHQPDGRVLLVGDAASLVNPLTGEGIFYAVRSGRLAGEAAVSSDDPGRTYREALHAALGRHLRQTTWLANLSRRHHTMDAAMDAARARPETMHRLIDLGLGDGLIPKRMVPRVLAHYARRRLVSRPSSTDPAR</sequence>
<dbReference type="InterPro" id="IPR011777">
    <property type="entry name" value="Geranylgeranyl_Rdtase_fam"/>
</dbReference>
<dbReference type="NCBIfam" id="TIGR02032">
    <property type="entry name" value="GG-red-SF"/>
    <property type="match status" value="1"/>
</dbReference>
<dbReference type="PRINTS" id="PR00420">
    <property type="entry name" value="RNGMNOXGNASE"/>
</dbReference>
<comment type="caution">
    <text evidence="2">The sequence shown here is derived from an EMBL/GenBank/DDBJ whole genome shotgun (WGS) entry which is preliminary data.</text>
</comment>